<sequence length="702" mass="74108">MALDAAGLSMEQATSAAEQIHGELLASAAASSLAFSPEQVACVCEALQQGGNVDRLARFLWSLPQSDLLRGNESILKAQALVAFHQARYQELYSILENHSFSPPNHPSLQDLWYRARYTEAEKARGRPLGAVDKYRLRRKYPLPRTIWDGEETVYCFKERSRNALKDLYKQNRYPSPAEKRNLAKITGLSLTQVSNWFKNRRQRDRNPSEAQSKSESDGNHSTEDESSKGQDDLSPRPLSNSSDGMANHSTHPLPGSTDSIIIQQIGEAKMSSSSASSAVFNGNLVSTNAPSVFLNGSSYLQAPSNILFNGLNLGGSQPITLNALRPTNSLVSSDSANGETVLHSSDEKDYKVLNGPVTNSAVPYNMSTLGSSFPATIHASEVKMEGLQTLASQDGSSLVTFSTSNGPLHLSQYSLVHIPTADTNGPLVNGNIGLPQLQMPPVSTAPSHGNVLLHNATGAPGDSFSSSSASVPQHDKLVLAPLHPSTVLYTLPCAPPAPAPTAIKQEPAEGGFSFPPGMHLDQSGQLSLGSTHLSASASSPLSAEAALNNAYAPSVLGPSDPLNSGNAAGLSPPPSSQASPVTIISSSSAEPVGSASYTTLTVAASPGAQAAHHQGMGAGQGGGAISADYNGHRVPTLAHASGLKGNFLSIADSKPRAENLLLRTKPGISDMVRVICGEMETEEKELAKLQNVQMEEDMNDL</sequence>
<dbReference type="SMART" id="SM00389">
    <property type="entry name" value="HOX"/>
    <property type="match status" value="1"/>
</dbReference>
<accession>W5MVE0</accession>
<dbReference type="InterPro" id="IPR031701">
    <property type="entry name" value="SIX1_SD"/>
</dbReference>
<feature type="region of interest" description="Disordered" evidence="6">
    <location>
        <begin position="198"/>
        <end position="258"/>
    </location>
</feature>
<name>W5MVE0_LEPOC</name>
<dbReference type="SUPFAM" id="SSF46689">
    <property type="entry name" value="Homeodomain-like"/>
    <property type="match status" value="1"/>
</dbReference>
<keyword evidence="9" id="KW-1185">Reference proteome</keyword>
<evidence type="ECO:0000259" key="7">
    <source>
        <dbReference type="PROSITE" id="PS50071"/>
    </source>
</evidence>
<organism evidence="8 9">
    <name type="scientific">Lepisosteus oculatus</name>
    <name type="common">Spotted gar</name>
    <dbReference type="NCBI Taxonomy" id="7918"/>
    <lineage>
        <taxon>Eukaryota</taxon>
        <taxon>Metazoa</taxon>
        <taxon>Chordata</taxon>
        <taxon>Craniata</taxon>
        <taxon>Vertebrata</taxon>
        <taxon>Euteleostomi</taxon>
        <taxon>Actinopterygii</taxon>
        <taxon>Neopterygii</taxon>
        <taxon>Holostei</taxon>
        <taxon>Semionotiformes</taxon>
        <taxon>Lepisosteidae</taxon>
        <taxon>Lepisosteus</taxon>
    </lineage>
</organism>
<feature type="region of interest" description="Disordered" evidence="6">
    <location>
        <begin position="501"/>
        <end position="526"/>
    </location>
</feature>
<dbReference type="InterPro" id="IPR017970">
    <property type="entry name" value="Homeobox_CS"/>
</dbReference>
<comment type="subcellular location">
    <subcellularLocation>
        <location evidence="4 5">Nucleus</location>
    </subcellularLocation>
</comment>
<evidence type="ECO:0000256" key="2">
    <source>
        <dbReference type="ARBA" id="ARBA00023155"/>
    </source>
</evidence>
<evidence type="ECO:0000256" key="4">
    <source>
        <dbReference type="PROSITE-ProRule" id="PRU00108"/>
    </source>
</evidence>
<dbReference type="GO" id="GO:0005737">
    <property type="term" value="C:cytoplasm"/>
    <property type="evidence" value="ECO:0007669"/>
    <property type="project" value="UniProtKB-SubCell"/>
</dbReference>
<dbReference type="OMA" id="MCGEMEA"/>
<dbReference type="Gene3D" id="1.10.10.60">
    <property type="entry name" value="Homeodomain-like"/>
    <property type="match status" value="1"/>
</dbReference>
<evidence type="ECO:0000313" key="9">
    <source>
        <dbReference type="Proteomes" id="UP000018468"/>
    </source>
</evidence>
<dbReference type="InterPro" id="IPR001356">
    <property type="entry name" value="HD"/>
</dbReference>
<dbReference type="GO" id="GO:0005667">
    <property type="term" value="C:transcription regulator complex"/>
    <property type="evidence" value="ECO:0000318"/>
    <property type="project" value="GO_Central"/>
</dbReference>
<dbReference type="PROSITE" id="PS50071">
    <property type="entry name" value="HOMEOBOX_2"/>
    <property type="match status" value="1"/>
</dbReference>
<evidence type="ECO:0000256" key="5">
    <source>
        <dbReference type="RuleBase" id="RU000682"/>
    </source>
</evidence>
<dbReference type="InterPro" id="IPR009057">
    <property type="entry name" value="Homeodomain-like_sf"/>
</dbReference>
<feature type="compositionally biased region" description="Polar residues" evidence="6">
    <location>
        <begin position="238"/>
        <end position="258"/>
    </location>
</feature>
<dbReference type="EMBL" id="AHAT01003792">
    <property type="status" value="NOT_ANNOTATED_CDS"/>
    <property type="molecule type" value="Genomic_DNA"/>
</dbReference>
<dbReference type="GO" id="GO:0000978">
    <property type="term" value="F:RNA polymerase II cis-regulatory region sequence-specific DNA binding"/>
    <property type="evidence" value="ECO:0000318"/>
    <property type="project" value="GO_Central"/>
</dbReference>
<proteinExistence type="predicted"/>
<gene>
    <name evidence="8" type="primary">SIX4</name>
</gene>
<dbReference type="Pfam" id="PF00046">
    <property type="entry name" value="Homeodomain"/>
    <property type="match status" value="1"/>
</dbReference>
<dbReference type="GO" id="GO:0005634">
    <property type="term" value="C:nucleus"/>
    <property type="evidence" value="ECO:0000318"/>
    <property type="project" value="GO_Central"/>
</dbReference>
<reference evidence="8" key="2">
    <citation type="submission" date="2025-08" db="UniProtKB">
        <authorList>
            <consortium name="Ensembl"/>
        </authorList>
    </citation>
    <scope>IDENTIFICATION</scope>
</reference>
<dbReference type="PANTHER" id="PTHR10390">
    <property type="entry name" value="HOMEOBOX PROTEIN SIX"/>
    <property type="match status" value="1"/>
</dbReference>
<keyword evidence="3 4" id="KW-0539">Nucleus</keyword>
<dbReference type="Bgee" id="ENSLOCG00000010093">
    <property type="expression patterns" value="Expressed in muscle tissue and 7 other cell types or tissues"/>
</dbReference>
<keyword evidence="2 4" id="KW-0371">Homeobox</keyword>
<reference evidence="9" key="1">
    <citation type="submission" date="2011-12" db="EMBL/GenBank/DDBJ databases">
        <title>The Draft Genome of Lepisosteus oculatus.</title>
        <authorList>
            <consortium name="The Broad Institute Genome Assembly &amp; Analysis Group"/>
            <consortium name="Computational R&amp;D Group"/>
            <consortium name="and Sequencing Platform"/>
            <person name="Di Palma F."/>
            <person name="Alfoldi J."/>
            <person name="Johnson J."/>
            <person name="Berlin A."/>
            <person name="Gnerre S."/>
            <person name="Jaffe D."/>
            <person name="MacCallum I."/>
            <person name="Young S."/>
            <person name="Walker B.J."/>
            <person name="Lander E.S."/>
            <person name="Lindblad-Toh K."/>
        </authorList>
    </citation>
    <scope>NUCLEOTIDE SEQUENCE [LARGE SCALE GENOMIC DNA]</scope>
</reference>
<feature type="region of interest" description="Disordered" evidence="6">
    <location>
        <begin position="563"/>
        <end position="583"/>
    </location>
</feature>
<evidence type="ECO:0000313" key="8">
    <source>
        <dbReference type="Ensembl" id="ENSLOCP00000012349.1"/>
    </source>
</evidence>
<dbReference type="GeneTree" id="ENSGT00940000160820"/>
<dbReference type="PROSITE" id="PS00027">
    <property type="entry name" value="HOMEOBOX_1"/>
    <property type="match status" value="1"/>
</dbReference>
<dbReference type="eggNOG" id="KOG0775">
    <property type="taxonomic scope" value="Eukaryota"/>
</dbReference>
<dbReference type="GO" id="GO:0000981">
    <property type="term" value="F:DNA-binding transcription factor activity, RNA polymerase II-specific"/>
    <property type="evidence" value="ECO:0000318"/>
    <property type="project" value="GO_Central"/>
</dbReference>
<dbReference type="AlphaFoldDB" id="W5MVE0"/>
<evidence type="ECO:0000256" key="3">
    <source>
        <dbReference type="ARBA" id="ARBA00023242"/>
    </source>
</evidence>
<keyword evidence="1 4" id="KW-0238">DNA-binding</keyword>
<feature type="domain" description="Homeobox" evidence="7">
    <location>
        <begin position="157"/>
        <end position="208"/>
    </location>
</feature>
<dbReference type="HOGENOM" id="CLU_020633_2_0_1"/>
<evidence type="ECO:0000256" key="6">
    <source>
        <dbReference type="SAM" id="MobiDB-lite"/>
    </source>
</evidence>
<dbReference type="STRING" id="7918.ENSLOCP00000012349"/>
<feature type="compositionally biased region" description="Basic and acidic residues" evidence="6">
    <location>
        <begin position="205"/>
        <end position="235"/>
    </location>
</feature>
<dbReference type="PANTHER" id="PTHR10390:SF64">
    <property type="entry name" value="HOMEOBOX PROTEIN SIX4-RELATED"/>
    <property type="match status" value="1"/>
</dbReference>
<feature type="DNA-binding region" description="Homeobox" evidence="4">
    <location>
        <begin position="159"/>
        <end position="209"/>
    </location>
</feature>
<dbReference type="Proteomes" id="UP000018468">
    <property type="component" value="Linkage group LG7"/>
</dbReference>
<dbReference type="CDD" id="cd00086">
    <property type="entry name" value="homeodomain"/>
    <property type="match status" value="1"/>
</dbReference>
<evidence type="ECO:0000256" key="1">
    <source>
        <dbReference type="ARBA" id="ARBA00023125"/>
    </source>
</evidence>
<dbReference type="Pfam" id="PF16878">
    <property type="entry name" value="SIX1_SD"/>
    <property type="match status" value="1"/>
</dbReference>
<reference evidence="8" key="3">
    <citation type="submission" date="2025-09" db="UniProtKB">
        <authorList>
            <consortium name="Ensembl"/>
        </authorList>
    </citation>
    <scope>IDENTIFICATION</scope>
</reference>
<dbReference type="Ensembl" id="ENSLOCT00000012370.1">
    <property type="protein sequence ID" value="ENSLOCP00000012349.1"/>
    <property type="gene ID" value="ENSLOCG00000010093.1"/>
</dbReference>
<dbReference type="InParanoid" id="W5MVE0"/>
<dbReference type="GO" id="GO:0006357">
    <property type="term" value="P:regulation of transcription by RNA polymerase II"/>
    <property type="evidence" value="ECO:0000318"/>
    <property type="project" value="GO_Central"/>
</dbReference>
<protein>
    <submittedName>
        <fullName evidence="8">SIX homeobox 4</fullName>
    </submittedName>
</protein>